<dbReference type="PANTHER" id="PTHR48022:SF34">
    <property type="entry name" value="MAJOR FACILITATOR SUPERFAMILY (MFS) PROFILE DOMAIN-CONTAINING PROTEIN-RELATED"/>
    <property type="match status" value="1"/>
</dbReference>
<dbReference type="Proteomes" id="UP000019478">
    <property type="component" value="Unassembled WGS sequence"/>
</dbReference>
<dbReference type="RefSeq" id="XP_007736706.1">
    <property type="nucleotide sequence ID" value="XM_007738516.1"/>
</dbReference>
<dbReference type="SUPFAM" id="SSF103473">
    <property type="entry name" value="MFS general substrate transporter"/>
    <property type="match status" value="1"/>
</dbReference>
<dbReference type="OrthoDB" id="508119at2759"/>
<dbReference type="InterPro" id="IPR005829">
    <property type="entry name" value="Sugar_transporter_CS"/>
</dbReference>
<dbReference type="FunFam" id="1.20.1250.20:FF:000026">
    <property type="entry name" value="MFS quinate transporter QutD"/>
    <property type="match status" value="1"/>
</dbReference>
<feature type="transmembrane region" description="Helical" evidence="11">
    <location>
        <begin position="21"/>
        <end position="50"/>
    </location>
</feature>
<feature type="transmembrane region" description="Helical" evidence="11">
    <location>
        <begin position="382"/>
        <end position="401"/>
    </location>
</feature>
<feature type="transmembrane region" description="Helical" evidence="11">
    <location>
        <begin position="102"/>
        <end position="128"/>
    </location>
</feature>
<dbReference type="GO" id="GO:0005351">
    <property type="term" value="F:carbohydrate:proton symporter activity"/>
    <property type="evidence" value="ECO:0007669"/>
    <property type="project" value="TreeGrafter"/>
</dbReference>
<dbReference type="PANTHER" id="PTHR48022">
    <property type="entry name" value="PLASTIDIC GLUCOSE TRANSPORTER 4"/>
    <property type="match status" value="1"/>
</dbReference>
<evidence type="ECO:0000256" key="6">
    <source>
        <dbReference type="ARBA" id="ARBA00022989"/>
    </source>
</evidence>
<evidence type="ECO:0000256" key="4">
    <source>
        <dbReference type="ARBA" id="ARBA00022692"/>
    </source>
</evidence>
<keyword evidence="4 11" id="KW-0812">Transmembrane</keyword>
<comment type="subcellular location">
    <subcellularLocation>
        <location evidence="1">Membrane</location>
        <topology evidence="1">Multi-pass membrane protein</topology>
    </subcellularLocation>
</comment>
<dbReference type="PROSITE" id="PS50850">
    <property type="entry name" value="MFS"/>
    <property type="match status" value="1"/>
</dbReference>
<evidence type="ECO:0000256" key="3">
    <source>
        <dbReference type="ARBA" id="ARBA00022448"/>
    </source>
</evidence>
<dbReference type="AlphaFoldDB" id="W9XFE2"/>
<keyword evidence="14" id="KW-1185">Reference proteome</keyword>
<dbReference type="InterPro" id="IPR036259">
    <property type="entry name" value="MFS_trans_sf"/>
</dbReference>
<name>W9XFE2_9EURO</name>
<feature type="transmembrane region" description="Helical" evidence="11">
    <location>
        <begin position="350"/>
        <end position="370"/>
    </location>
</feature>
<dbReference type="PROSITE" id="PS00216">
    <property type="entry name" value="SUGAR_TRANSPORT_1"/>
    <property type="match status" value="1"/>
</dbReference>
<evidence type="ECO:0000256" key="8">
    <source>
        <dbReference type="ARBA" id="ARBA00037560"/>
    </source>
</evidence>
<evidence type="ECO:0000256" key="11">
    <source>
        <dbReference type="SAM" id="Phobius"/>
    </source>
</evidence>
<evidence type="ECO:0000256" key="10">
    <source>
        <dbReference type="RuleBase" id="RU003346"/>
    </source>
</evidence>
<comment type="similarity">
    <text evidence="2 10">Belongs to the major facilitator superfamily. Sugar transporter (TC 2.A.1.1) family.</text>
</comment>
<dbReference type="InterPro" id="IPR003663">
    <property type="entry name" value="Sugar/inositol_transpt"/>
</dbReference>
<dbReference type="GO" id="GO:0016020">
    <property type="term" value="C:membrane"/>
    <property type="evidence" value="ECO:0007669"/>
    <property type="project" value="UniProtKB-SubCell"/>
</dbReference>
<dbReference type="NCBIfam" id="TIGR00879">
    <property type="entry name" value="SP"/>
    <property type="match status" value="1"/>
</dbReference>
<evidence type="ECO:0000256" key="1">
    <source>
        <dbReference type="ARBA" id="ARBA00004141"/>
    </source>
</evidence>
<dbReference type="PROSITE" id="PS00217">
    <property type="entry name" value="SUGAR_TRANSPORT_2"/>
    <property type="match status" value="1"/>
</dbReference>
<feature type="transmembrane region" description="Helical" evidence="11">
    <location>
        <begin position="189"/>
        <end position="210"/>
    </location>
</feature>
<feature type="transmembrane region" description="Helical" evidence="11">
    <location>
        <begin position="70"/>
        <end position="90"/>
    </location>
</feature>
<keyword evidence="5" id="KW-0672">Quinate metabolism</keyword>
<sequence>MGGNFLKKVEDRPTPKEVYNWKVYFVAAVASSGAATIGYDSAFIGGTLALTSFRNEMGLDHMGTSRVNLLSANIVSCYQAGAFFGSFLAYPAGHFLGRRIGLMIFSLLFVIGAGVMLATDAGTGFGYLYGGRTVAGLGIGAISNLIPIYLAEISPPAIRGRLVGMWEIGWQIGGLYGISTTMAESHTQWLIPFAIQLIPGGLLTVGAFFLPETPRWLITNGKRSQGIKSLCFLRNLPADHPYLLVEVQMIDQALEELKSSIGTKFSAPFKEVWQNKKIAYRFFLGGALFFWQNGSGINAINYYSPTVFRNIGVTGTNTSLLTTGVFGAIKTVVTFIWILFMIDQMGRRNLLMYGALCGSICLWVVGGYIAVAEPTEHPTNGLSSGGIAAMVFFYLYTVSYTPSWSGTPWVVNSEMFDQNVRTLAQAFAASNNWLWNFLVARFTPQMFAEMKYGVWFFFASLQLLSIPFVYFLLPETKSIPLECMDMLFDKSLKPRHAHKEVINRLQNTGEQIQVDIVEGNGTKHDALHVENDALHVERMA</sequence>
<dbReference type="Gene3D" id="1.20.1250.20">
    <property type="entry name" value="MFS general substrate transporter like domains"/>
    <property type="match status" value="1"/>
</dbReference>
<evidence type="ECO:0000256" key="5">
    <source>
        <dbReference type="ARBA" id="ARBA00022911"/>
    </source>
</evidence>
<feature type="domain" description="Major facilitator superfamily (MFS) profile" evidence="12">
    <location>
        <begin position="26"/>
        <end position="477"/>
    </location>
</feature>
<dbReference type="EMBL" id="AMGY01000008">
    <property type="protein sequence ID" value="EXJ78918.1"/>
    <property type="molecule type" value="Genomic_DNA"/>
</dbReference>
<proteinExistence type="inferred from homology"/>
<comment type="caution">
    <text evidence="13">The sequence shown here is derived from an EMBL/GenBank/DDBJ whole genome shotgun (WGS) entry which is preliminary data.</text>
</comment>
<feature type="transmembrane region" description="Helical" evidence="11">
    <location>
        <begin position="452"/>
        <end position="473"/>
    </location>
</feature>
<keyword evidence="7 11" id="KW-0472">Membrane</keyword>
<evidence type="ECO:0000259" key="12">
    <source>
        <dbReference type="PROSITE" id="PS50850"/>
    </source>
</evidence>
<keyword evidence="3 10" id="KW-0813">Transport</keyword>
<evidence type="ECO:0000313" key="13">
    <source>
        <dbReference type="EMBL" id="EXJ78918.1"/>
    </source>
</evidence>
<organism evidence="13 14">
    <name type="scientific">Capronia epimyces CBS 606.96</name>
    <dbReference type="NCBI Taxonomy" id="1182542"/>
    <lineage>
        <taxon>Eukaryota</taxon>
        <taxon>Fungi</taxon>
        <taxon>Dikarya</taxon>
        <taxon>Ascomycota</taxon>
        <taxon>Pezizomycotina</taxon>
        <taxon>Eurotiomycetes</taxon>
        <taxon>Chaetothyriomycetidae</taxon>
        <taxon>Chaetothyriales</taxon>
        <taxon>Herpotrichiellaceae</taxon>
        <taxon>Capronia</taxon>
    </lineage>
</organism>
<evidence type="ECO:0000256" key="7">
    <source>
        <dbReference type="ARBA" id="ARBA00023136"/>
    </source>
</evidence>
<dbReference type="Pfam" id="PF00083">
    <property type="entry name" value="Sugar_tr"/>
    <property type="match status" value="1"/>
</dbReference>
<dbReference type="InterPro" id="IPR005828">
    <property type="entry name" value="MFS_sugar_transport-like"/>
</dbReference>
<gene>
    <name evidence="13" type="ORF">A1O3_08418</name>
</gene>
<evidence type="ECO:0000256" key="9">
    <source>
        <dbReference type="ARBA" id="ARBA00043213"/>
    </source>
</evidence>
<dbReference type="eggNOG" id="KOG0254">
    <property type="taxonomic scope" value="Eukaryota"/>
</dbReference>
<reference evidence="13 14" key="1">
    <citation type="submission" date="2013-03" db="EMBL/GenBank/DDBJ databases">
        <title>The Genome Sequence of Capronia epimyces CBS 606.96.</title>
        <authorList>
            <consortium name="The Broad Institute Genomics Platform"/>
            <person name="Cuomo C."/>
            <person name="de Hoog S."/>
            <person name="Gorbushina A."/>
            <person name="Walker B."/>
            <person name="Young S.K."/>
            <person name="Zeng Q."/>
            <person name="Gargeya S."/>
            <person name="Fitzgerald M."/>
            <person name="Haas B."/>
            <person name="Abouelleil A."/>
            <person name="Allen A.W."/>
            <person name="Alvarado L."/>
            <person name="Arachchi H.M."/>
            <person name="Berlin A.M."/>
            <person name="Chapman S.B."/>
            <person name="Gainer-Dewar J."/>
            <person name="Goldberg J."/>
            <person name="Griggs A."/>
            <person name="Gujja S."/>
            <person name="Hansen M."/>
            <person name="Howarth C."/>
            <person name="Imamovic A."/>
            <person name="Ireland A."/>
            <person name="Larimer J."/>
            <person name="McCowan C."/>
            <person name="Murphy C."/>
            <person name="Pearson M."/>
            <person name="Poon T.W."/>
            <person name="Priest M."/>
            <person name="Roberts A."/>
            <person name="Saif S."/>
            <person name="Shea T."/>
            <person name="Sisk P."/>
            <person name="Sykes S."/>
            <person name="Wortman J."/>
            <person name="Nusbaum C."/>
            <person name="Birren B."/>
        </authorList>
    </citation>
    <scope>NUCLEOTIDE SEQUENCE [LARGE SCALE GENOMIC DNA]</scope>
    <source>
        <strain evidence="13 14">CBS 606.96</strain>
    </source>
</reference>
<dbReference type="GeneID" id="19172506"/>
<comment type="function">
    <text evidence="8">Integral membrane transporter that imports quinic acid to be catabolized as a carbon source.</text>
</comment>
<protein>
    <recommendedName>
        <fullName evidence="9">Quinate transporter</fullName>
    </recommendedName>
</protein>
<accession>W9XFE2</accession>
<dbReference type="HOGENOM" id="CLU_001265_30_12_1"/>
<keyword evidence="6 11" id="KW-1133">Transmembrane helix</keyword>
<feature type="transmembrane region" description="Helical" evidence="11">
    <location>
        <begin position="163"/>
        <end position="183"/>
    </location>
</feature>
<dbReference type="PRINTS" id="PR00171">
    <property type="entry name" value="SUGRTRNSPORT"/>
</dbReference>
<evidence type="ECO:0000256" key="2">
    <source>
        <dbReference type="ARBA" id="ARBA00010992"/>
    </source>
</evidence>
<feature type="transmembrane region" description="Helical" evidence="11">
    <location>
        <begin position="320"/>
        <end position="343"/>
    </location>
</feature>
<evidence type="ECO:0000313" key="14">
    <source>
        <dbReference type="Proteomes" id="UP000019478"/>
    </source>
</evidence>
<feature type="transmembrane region" description="Helical" evidence="11">
    <location>
        <begin position="134"/>
        <end position="151"/>
    </location>
</feature>
<dbReference type="InterPro" id="IPR050360">
    <property type="entry name" value="MFS_Sugar_Transporters"/>
</dbReference>
<dbReference type="InterPro" id="IPR020846">
    <property type="entry name" value="MFS_dom"/>
</dbReference>
<feature type="transmembrane region" description="Helical" evidence="11">
    <location>
        <begin position="278"/>
        <end position="300"/>
    </location>
</feature>